<dbReference type="GeneID" id="20037375"/>
<dbReference type="OrthoDB" id="419333at2759"/>
<accession>W7A6H8</accession>
<protein>
    <submittedName>
        <fullName evidence="1">Uncharacterized protein</fullName>
    </submittedName>
</protein>
<dbReference type="Proteomes" id="UP000030640">
    <property type="component" value="Unassembled WGS sequence"/>
</dbReference>
<dbReference type="PANTHER" id="PTHR31296:SF1">
    <property type="entry name" value="MITOCHONDRIAL PROTEIN C2ORF69"/>
    <property type="match status" value="1"/>
</dbReference>
<dbReference type="InterPro" id="IPR018881">
    <property type="entry name" value="C2orf69_mit"/>
</dbReference>
<sequence>MPICFSVHNLAGYNNRCNTVLYREPIRTSKSYVSKYIIFFPGDYSNFFTNSIYTSFKLESTNECSDYCYSYEALFWVLSSKYLYDHLVFIKPTIFINHFSSFSNFLNPSDISISSHGHNVVAARGTDHINTGGTNPGDAIVPAKSVNHLLCLLLSLDKRLSGENGGHAASTNGTTYADSIREETQTSAHGGCAQTDGSPSLSPLKRRLVLIGFSRGCSVLFALMREANQGELLFSYVDSVYLLDPGFNKNIYNTEMGSTCLEKVAQCGLKIFLHSTPHQVTNKNDGNIHSEVVNFLKKIRHHGIAIFPYIHYIKNAKLVNHLNLHFEILVDFIDDVFEDRNESSYSSPLSSSCKEQGITLCRSKTSAKDFLFETWKRN</sequence>
<dbReference type="VEuPathDB" id="PlasmoDB:C922_02101"/>
<evidence type="ECO:0000313" key="2">
    <source>
        <dbReference type="Proteomes" id="UP000030640"/>
    </source>
</evidence>
<dbReference type="PANTHER" id="PTHR31296">
    <property type="entry name" value="UPF0565 PROTEIN C2ORF69"/>
    <property type="match status" value="1"/>
</dbReference>
<reference evidence="1 2" key="1">
    <citation type="submission" date="2013-02" db="EMBL/GenBank/DDBJ databases">
        <title>The Genome Sequence of Plasmodium inui San Antonio 1.</title>
        <authorList>
            <consortium name="The Broad Institute Genome Sequencing Platform"/>
            <consortium name="The Broad Institute Genome Sequencing Center for Infectious Disease"/>
            <person name="Neafsey D."/>
            <person name="Cheeseman I."/>
            <person name="Volkman S."/>
            <person name="Adams J."/>
            <person name="Walker B."/>
            <person name="Young S.K."/>
            <person name="Zeng Q."/>
            <person name="Gargeya S."/>
            <person name="Fitzgerald M."/>
            <person name="Haas B."/>
            <person name="Abouelleil A."/>
            <person name="Alvarado L."/>
            <person name="Arachchi H.M."/>
            <person name="Berlin A.M."/>
            <person name="Chapman S.B."/>
            <person name="Dewar J."/>
            <person name="Goldberg J."/>
            <person name="Griggs A."/>
            <person name="Gujja S."/>
            <person name="Hansen M."/>
            <person name="Howarth C."/>
            <person name="Imamovic A."/>
            <person name="Larimer J."/>
            <person name="McCowan C."/>
            <person name="Murphy C."/>
            <person name="Neiman D."/>
            <person name="Pearson M."/>
            <person name="Priest M."/>
            <person name="Roberts A."/>
            <person name="Saif S."/>
            <person name="Shea T."/>
            <person name="Sisk P."/>
            <person name="Sykes S."/>
            <person name="Wortman J."/>
            <person name="Nusbaum C."/>
            <person name="Birren B."/>
        </authorList>
    </citation>
    <scope>NUCLEOTIDE SEQUENCE [LARGE SCALE GENOMIC DNA]</scope>
    <source>
        <strain evidence="1 2">San Antonio 1</strain>
    </source>
</reference>
<dbReference type="AlphaFoldDB" id="W7A6H8"/>
<organism evidence="1 2">
    <name type="scientific">Plasmodium inui San Antonio 1</name>
    <dbReference type="NCBI Taxonomy" id="1237626"/>
    <lineage>
        <taxon>Eukaryota</taxon>
        <taxon>Sar</taxon>
        <taxon>Alveolata</taxon>
        <taxon>Apicomplexa</taxon>
        <taxon>Aconoidasida</taxon>
        <taxon>Haemosporida</taxon>
        <taxon>Plasmodiidae</taxon>
        <taxon>Plasmodium</taxon>
        <taxon>Plasmodium (Plasmodium)</taxon>
    </lineage>
</organism>
<evidence type="ECO:0000313" key="1">
    <source>
        <dbReference type="EMBL" id="EUD67395.1"/>
    </source>
</evidence>
<keyword evidence="2" id="KW-1185">Reference proteome</keyword>
<name>W7A6H8_9APIC</name>
<gene>
    <name evidence="1" type="ORF">C922_02101</name>
</gene>
<dbReference type="EMBL" id="KI965466">
    <property type="protein sequence ID" value="EUD67395.1"/>
    <property type="molecule type" value="Genomic_DNA"/>
</dbReference>
<dbReference type="Pfam" id="PF10561">
    <property type="entry name" value="C2orf69"/>
    <property type="match status" value="1"/>
</dbReference>
<proteinExistence type="predicted"/>
<dbReference type="GO" id="GO:0005739">
    <property type="term" value="C:mitochondrion"/>
    <property type="evidence" value="ECO:0007669"/>
    <property type="project" value="TreeGrafter"/>
</dbReference>
<dbReference type="RefSeq" id="XP_008815922.1">
    <property type="nucleotide sequence ID" value="XM_008817700.1"/>
</dbReference>